<dbReference type="EMBL" id="OIVN01005235">
    <property type="protein sequence ID" value="SPD21543.1"/>
    <property type="molecule type" value="Genomic_DNA"/>
</dbReference>
<dbReference type="AlphaFoldDB" id="A0A2N9IBS9"/>
<feature type="domain" description="Reverse transcriptase zinc-binding" evidence="1">
    <location>
        <begin position="101"/>
        <end position="193"/>
    </location>
</feature>
<reference evidence="2" key="1">
    <citation type="submission" date="2018-02" db="EMBL/GenBank/DDBJ databases">
        <authorList>
            <person name="Cohen D.B."/>
            <person name="Kent A.D."/>
        </authorList>
    </citation>
    <scope>NUCLEOTIDE SEQUENCE</scope>
</reference>
<proteinExistence type="predicted"/>
<protein>
    <recommendedName>
        <fullName evidence="1">Reverse transcriptase zinc-binding domain-containing protein</fullName>
    </recommendedName>
</protein>
<dbReference type="InterPro" id="IPR026960">
    <property type="entry name" value="RVT-Znf"/>
</dbReference>
<accession>A0A2N9IBS9</accession>
<gene>
    <name evidence="2" type="ORF">FSB_LOCUS49425</name>
</gene>
<dbReference type="Pfam" id="PF13966">
    <property type="entry name" value="zf-RVT"/>
    <property type="match status" value="1"/>
</dbReference>
<name>A0A2N9IBS9_FAGSY</name>
<evidence type="ECO:0000259" key="1">
    <source>
        <dbReference type="Pfam" id="PF13966"/>
    </source>
</evidence>
<organism evidence="2">
    <name type="scientific">Fagus sylvatica</name>
    <name type="common">Beechnut</name>
    <dbReference type="NCBI Taxonomy" id="28930"/>
    <lineage>
        <taxon>Eukaryota</taxon>
        <taxon>Viridiplantae</taxon>
        <taxon>Streptophyta</taxon>
        <taxon>Embryophyta</taxon>
        <taxon>Tracheophyta</taxon>
        <taxon>Spermatophyta</taxon>
        <taxon>Magnoliopsida</taxon>
        <taxon>eudicotyledons</taxon>
        <taxon>Gunneridae</taxon>
        <taxon>Pentapetalae</taxon>
        <taxon>rosids</taxon>
        <taxon>fabids</taxon>
        <taxon>Fagales</taxon>
        <taxon>Fagaceae</taxon>
        <taxon>Fagus</taxon>
    </lineage>
</organism>
<sequence>MGNSSSTLSKGSWRVGRGHDIPLNHPFWYLPKTDAPQHLLLQTSSVADLIDQSRGNWKIDIIPQINSPDITQQILSLPLPKLSTFETKDTIIWPHTHTCTYQVKKAYELLHKGSIQNNTITDRHHSFWKVLWKLKLPHKILTFTWKIIHHAIPIKTELNRRGIQCDPMCALCTTSTESLGHLFLQCAFVRAVWLGVNIDIASINAHHIPLEQWIQHLAQQSQDTANTLELVLMALWCIWTHRNRTIFEGKSPNPIETVLTIKSFFNRGLKHSTWKGITYIGKTPAGHTVLAGCQSTRLKDNNIAKATAVYEAASKALSLGFTNILILVGSKELKHMWGNKYPHS</sequence>
<evidence type="ECO:0000313" key="2">
    <source>
        <dbReference type="EMBL" id="SPD21543.1"/>
    </source>
</evidence>